<protein>
    <recommendedName>
        <fullName evidence="9">ER membrane protein complex subunit 7 beta-sandwich domain-containing protein</fullName>
    </recommendedName>
</protein>
<feature type="signal peptide" evidence="8">
    <location>
        <begin position="1"/>
        <end position="18"/>
    </location>
</feature>
<proteinExistence type="inferred from homology"/>
<dbReference type="PANTHER" id="PTHR13605:SF4">
    <property type="entry name" value="ER MEMBRANE PROTEIN COMPLEX SUBUNIT 7"/>
    <property type="match status" value="1"/>
</dbReference>
<dbReference type="InterPro" id="IPR013784">
    <property type="entry name" value="Carb-bd-like_fold"/>
</dbReference>
<dbReference type="Pfam" id="PF09430">
    <property type="entry name" value="EMC7_beta-sandw"/>
    <property type="match status" value="1"/>
</dbReference>
<evidence type="ECO:0000256" key="4">
    <source>
        <dbReference type="ARBA" id="ARBA00022729"/>
    </source>
</evidence>
<accession>A0AAD5E629</accession>
<dbReference type="Proteomes" id="UP001206595">
    <property type="component" value="Unassembled WGS sequence"/>
</dbReference>
<dbReference type="EMBL" id="MU620941">
    <property type="protein sequence ID" value="KAI8577407.1"/>
    <property type="molecule type" value="Genomic_DNA"/>
</dbReference>
<feature type="chain" id="PRO_5042201669" description="ER membrane protein complex subunit 7 beta-sandwich domain-containing protein" evidence="8">
    <location>
        <begin position="19"/>
        <end position="204"/>
    </location>
</feature>
<feature type="transmembrane region" description="Helical" evidence="7">
    <location>
        <begin position="137"/>
        <end position="156"/>
    </location>
</feature>
<gene>
    <name evidence="10" type="ORF">K450DRAFT_252283</name>
</gene>
<keyword evidence="5 7" id="KW-1133">Transmembrane helix</keyword>
<dbReference type="PANTHER" id="PTHR13605">
    <property type="entry name" value="ER MEMBRANE PROTEIN COMPLEX SUBUNIT 7"/>
    <property type="match status" value="1"/>
</dbReference>
<organism evidence="10 11">
    <name type="scientific">Umbelopsis ramanniana AG</name>
    <dbReference type="NCBI Taxonomy" id="1314678"/>
    <lineage>
        <taxon>Eukaryota</taxon>
        <taxon>Fungi</taxon>
        <taxon>Fungi incertae sedis</taxon>
        <taxon>Mucoromycota</taxon>
        <taxon>Mucoromycotina</taxon>
        <taxon>Umbelopsidomycetes</taxon>
        <taxon>Umbelopsidales</taxon>
        <taxon>Umbelopsidaceae</taxon>
        <taxon>Umbelopsis</taxon>
    </lineage>
</organism>
<comment type="similarity">
    <text evidence="2">Belongs to the EMC7 family.</text>
</comment>
<evidence type="ECO:0000256" key="2">
    <source>
        <dbReference type="ARBA" id="ARBA00008880"/>
    </source>
</evidence>
<reference evidence="10" key="1">
    <citation type="submission" date="2021-06" db="EMBL/GenBank/DDBJ databases">
        <authorList>
            <consortium name="DOE Joint Genome Institute"/>
            <person name="Mondo S.J."/>
            <person name="Amses K.R."/>
            <person name="Simmons D.R."/>
            <person name="Longcore J.E."/>
            <person name="Seto K."/>
            <person name="Alves G.H."/>
            <person name="Bonds A.E."/>
            <person name="Quandt C.A."/>
            <person name="Davis W.J."/>
            <person name="Chang Y."/>
            <person name="Letcher P.M."/>
            <person name="Powell M.J."/>
            <person name="Kuo A."/>
            <person name="Labutti K."/>
            <person name="Pangilinan J."/>
            <person name="Andreopoulos W."/>
            <person name="Tritt A."/>
            <person name="Riley R."/>
            <person name="Hundley H."/>
            <person name="Johnson J."/>
            <person name="Lipzen A."/>
            <person name="Barry K."/>
            <person name="Berbee M.L."/>
            <person name="Buchler N.E."/>
            <person name="Grigoriev I.V."/>
            <person name="Spatafora J.W."/>
            <person name="Stajich J.E."/>
            <person name="James T.Y."/>
        </authorList>
    </citation>
    <scope>NUCLEOTIDE SEQUENCE</scope>
    <source>
        <strain evidence="10">AG</strain>
    </source>
</reference>
<evidence type="ECO:0000256" key="7">
    <source>
        <dbReference type="SAM" id="Phobius"/>
    </source>
</evidence>
<evidence type="ECO:0000256" key="1">
    <source>
        <dbReference type="ARBA" id="ARBA00004167"/>
    </source>
</evidence>
<dbReference type="InterPro" id="IPR019008">
    <property type="entry name" value="Beta_sandwich_EMC7"/>
</dbReference>
<dbReference type="Gene3D" id="2.60.40.1120">
    <property type="entry name" value="Carboxypeptidase-like, regulatory domain"/>
    <property type="match status" value="1"/>
</dbReference>
<comment type="subcellular location">
    <subcellularLocation>
        <location evidence="1">Membrane</location>
        <topology evidence="1">Single-pass membrane protein</topology>
    </subcellularLocation>
</comment>
<evidence type="ECO:0000256" key="3">
    <source>
        <dbReference type="ARBA" id="ARBA00022692"/>
    </source>
</evidence>
<dbReference type="GeneID" id="75916200"/>
<keyword evidence="11" id="KW-1185">Reference proteome</keyword>
<dbReference type="AlphaFoldDB" id="A0AAD5E629"/>
<evidence type="ECO:0000259" key="9">
    <source>
        <dbReference type="Pfam" id="PF09430"/>
    </source>
</evidence>
<reference evidence="10" key="2">
    <citation type="journal article" date="2022" name="Proc. Natl. Acad. Sci. U.S.A.">
        <title>Diploid-dominant life cycles characterize the early evolution of Fungi.</title>
        <authorList>
            <person name="Amses K.R."/>
            <person name="Simmons D.R."/>
            <person name="Longcore J.E."/>
            <person name="Mondo S.J."/>
            <person name="Seto K."/>
            <person name="Jeronimo G.H."/>
            <person name="Bonds A.E."/>
            <person name="Quandt C.A."/>
            <person name="Davis W.J."/>
            <person name="Chang Y."/>
            <person name="Federici B.A."/>
            <person name="Kuo A."/>
            <person name="LaButti K."/>
            <person name="Pangilinan J."/>
            <person name="Andreopoulos W."/>
            <person name="Tritt A."/>
            <person name="Riley R."/>
            <person name="Hundley H."/>
            <person name="Johnson J."/>
            <person name="Lipzen A."/>
            <person name="Barry K."/>
            <person name="Lang B.F."/>
            <person name="Cuomo C.A."/>
            <person name="Buchler N.E."/>
            <person name="Grigoriev I.V."/>
            <person name="Spatafora J.W."/>
            <person name="Stajich J.E."/>
            <person name="James T.Y."/>
        </authorList>
    </citation>
    <scope>NUCLEOTIDE SEQUENCE</scope>
    <source>
        <strain evidence="10">AG</strain>
    </source>
</reference>
<keyword evidence="6 7" id="KW-0472">Membrane</keyword>
<dbReference type="GO" id="GO:0072546">
    <property type="term" value="C:EMC complex"/>
    <property type="evidence" value="ECO:0007669"/>
    <property type="project" value="TreeGrafter"/>
</dbReference>
<dbReference type="RefSeq" id="XP_051442411.1">
    <property type="nucleotide sequence ID" value="XM_051590857.1"/>
</dbReference>
<dbReference type="GO" id="GO:0030246">
    <property type="term" value="F:carbohydrate binding"/>
    <property type="evidence" value="ECO:0007669"/>
    <property type="project" value="InterPro"/>
</dbReference>
<evidence type="ECO:0000313" key="11">
    <source>
        <dbReference type="Proteomes" id="UP001206595"/>
    </source>
</evidence>
<evidence type="ECO:0000313" key="10">
    <source>
        <dbReference type="EMBL" id="KAI8577407.1"/>
    </source>
</evidence>
<comment type="caution">
    <text evidence="10">The sequence shown here is derived from an EMBL/GenBank/DDBJ whole genome shotgun (WGS) entry which is preliminary data.</text>
</comment>
<dbReference type="SUPFAM" id="SSF49452">
    <property type="entry name" value="Starch-binding domain-like"/>
    <property type="match status" value="1"/>
</dbReference>
<evidence type="ECO:0000256" key="8">
    <source>
        <dbReference type="SAM" id="SignalP"/>
    </source>
</evidence>
<name>A0AAD5E629_UMBRA</name>
<sequence length="204" mass="22896">MLKLNILLASLFATCCFAARLEGSIEKNALLQDLADLESTASVQLNGGEYSTFVQKDGRFIFPEVPSGNYFLEIQSVNYIFPKLRVDVGDDSVKGAFSSLGSDWSTTGYDVTYPFVLKAKAPAEYFFKREGFNVMNMFKNPMMIMMGVSALMMFVMPKMMANIRPEDMEDFNKAQADAQKMMSDVPSFGKFLQAPAQSQNKRRK</sequence>
<dbReference type="InterPro" id="IPR039163">
    <property type="entry name" value="EMC7"/>
</dbReference>
<evidence type="ECO:0000256" key="6">
    <source>
        <dbReference type="ARBA" id="ARBA00023136"/>
    </source>
</evidence>
<feature type="domain" description="ER membrane protein complex subunit 7 beta-sandwich" evidence="9">
    <location>
        <begin position="35"/>
        <end position="145"/>
    </location>
</feature>
<evidence type="ECO:0000256" key="5">
    <source>
        <dbReference type="ARBA" id="ARBA00022989"/>
    </source>
</evidence>
<keyword evidence="3 7" id="KW-0812">Transmembrane</keyword>
<keyword evidence="4 8" id="KW-0732">Signal</keyword>